<reference evidence="2" key="1">
    <citation type="journal article" date="2014" name="Front. Microbiol.">
        <title>High frequency of phylogenetically diverse reductive dehalogenase-homologous genes in deep subseafloor sedimentary metagenomes.</title>
        <authorList>
            <person name="Kawai M."/>
            <person name="Futagami T."/>
            <person name="Toyoda A."/>
            <person name="Takaki Y."/>
            <person name="Nishi S."/>
            <person name="Hori S."/>
            <person name="Arai W."/>
            <person name="Tsubouchi T."/>
            <person name="Morono Y."/>
            <person name="Uchiyama I."/>
            <person name="Ito T."/>
            <person name="Fujiyama A."/>
            <person name="Inagaki F."/>
            <person name="Takami H."/>
        </authorList>
    </citation>
    <scope>NUCLEOTIDE SEQUENCE</scope>
    <source>
        <strain evidence="2">Expedition CK06-06</strain>
    </source>
</reference>
<organism evidence="2">
    <name type="scientific">marine sediment metagenome</name>
    <dbReference type="NCBI Taxonomy" id="412755"/>
    <lineage>
        <taxon>unclassified sequences</taxon>
        <taxon>metagenomes</taxon>
        <taxon>ecological metagenomes</taxon>
    </lineage>
</organism>
<evidence type="ECO:0000313" key="2">
    <source>
        <dbReference type="EMBL" id="GAF92967.1"/>
    </source>
</evidence>
<name>X0TXX2_9ZZZZ</name>
<feature type="compositionally biased region" description="Low complexity" evidence="1">
    <location>
        <begin position="1"/>
        <end position="16"/>
    </location>
</feature>
<dbReference type="AlphaFoldDB" id="X0TXX2"/>
<sequence length="177" mass="17536">PPSGAKPAAGAATPATREGDASGSSKPSPTGAALEKAIKIADTIKAARPTGAAGAAAGRAGAGAAVYRISPEGIVSLLFNARDAMVLALAVADGRLLVGTGSKARVQEVSLADDGDDRATLATIDPKQVMALLVTKGGQTILGSAGPGRLYTLSKGYKKEGIYTSQVYDAGGSARWG</sequence>
<comment type="caution">
    <text evidence="2">The sequence shown here is derived from an EMBL/GenBank/DDBJ whole genome shotgun (WGS) entry which is preliminary data.</text>
</comment>
<feature type="non-terminal residue" evidence="2">
    <location>
        <position position="1"/>
    </location>
</feature>
<feature type="region of interest" description="Disordered" evidence="1">
    <location>
        <begin position="1"/>
        <end position="32"/>
    </location>
</feature>
<proteinExistence type="predicted"/>
<gene>
    <name evidence="2" type="ORF">S01H1_22908</name>
</gene>
<protein>
    <submittedName>
        <fullName evidence="2">Uncharacterized protein</fullName>
    </submittedName>
</protein>
<feature type="non-terminal residue" evidence="2">
    <location>
        <position position="177"/>
    </location>
</feature>
<accession>X0TXX2</accession>
<evidence type="ECO:0000256" key="1">
    <source>
        <dbReference type="SAM" id="MobiDB-lite"/>
    </source>
</evidence>
<dbReference type="EMBL" id="BARS01013056">
    <property type="protein sequence ID" value="GAF92967.1"/>
    <property type="molecule type" value="Genomic_DNA"/>
</dbReference>